<evidence type="ECO:0000256" key="2">
    <source>
        <dbReference type="ARBA" id="ARBA00004613"/>
    </source>
</evidence>
<evidence type="ECO:0000256" key="6">
    <source>
        <dbReference type="ARBA" id="ARBA00022723"/>
    </source>
</evidence>
<dbReference type="Gene3D" id="3.20.20.140">
    <property type="entry name" value="Metal-dependent hydrolases"/>
    <property type="match status" value="1"/>
</dbReference>
<comment type="caution">
    <text evidence="12">The sequence shown here is derived from an EMBL/GenBank/DDBJ whole genome shotgun (WGS) entry which is preliminary data.</text>
</comment>
<evidence type="ECO:0000256" key="9">
    <source>
        <dbReference type="ARBA" id="ARBA00047764"/>
    </source>
</evidence>
<dbReference type="Proteomes" id="UP000250572">
    <property type="component" value="Unassembled WGS sequence"/>
</dbReference>
<name>A0A315WBF2_GAMAF</name>
<organism evidence="12 13">
    <name type="scientific">Gambusia affinis</name>
    <name type="common">Western mosquitofish</name>
    <name type="synonym">Heterandria affinis</name>
    <dbReference type="NCBI Taxonomy" id="33528"/>
    <lineage>
        <taxon>Eukaryota</taxon>
        <taxon>Metazoa</taxon>
        <taxon>Chordata</taxon>
        <taxon>Craniata</taxon>
        <taxon>Vertebrata</taxon>
        <taxon>Euteleostomi</taxon>
        <taxon>Actinopterygii</taxon>
        <taxon>Neopterygii</taxon>
        <taxon>Teleostei</taxon>
        <taxon>Neoteleostei</taxon>
        <taxon>Acanthomorphata</taxon>
        <taxon>Ovalentaria</taxon>
        <taxon>Atherinomorphae</taxon>
        <taxon>Cyprinodontiformes</taxon>
        <taxon>Poeciliidae</taxon>
        <taxon>Poeciliinae</taxon>
        <taxon>Gambusia</taxon>
    </lineage>
</organism>
<gene>
    <name evidence="12" type="ORF">CCH79_00013014</name>
</gene>
<comment type="cofactor">
    <cofactor evidence="1">
        <name>Zn(2+)</name>
        <dbReference type="ChEBI" id="CHEBI:29105"/>
    </cofactor>
</comment>
<evidence type="ECO:0000256" key="5">
    <source>
        <dbReference type="ARBA" id="ARBA00022525"/>
    </source>
</evidence>
<dbReference type="GO" id="GO:0006154">
    <property type="term" value="P:adenosine catabolic process"/>
    <property type="evidence" value="ECO:0007669"/>
    <property type="project" value="InterPro"/>
</dbReference>
<dbReference type="GO" id="GO:0005615">
    <property type="term" value="C:extracellular space"/>
    <property type="evidence" value="ECO:0007669"/>
    <property type="project" value="InterPro"/>
</dbReference>
<evidence type="ECO:0000256" key="8">
    <source>
        <dbReference type="ARBA" id="ARBA00022801"/>
    </source>
</evidence>
<evidence type="ECO:0000256" key="3">
    <source>
        <dbReference type="ARBA" id="ARBA00006083"/>
    </source>
</evidence>
<feature type="domain" description="Adenosine deaminase" evidence="10">
    <location>
        <begin position="218"/>
        <end position="495"/>
    </location>
</feature>
<dbReference type="Pfam" id="PF00962">
    <property type="entry name" value="A_deaminase"/>
    <property type="match status" value="1"/>
</dbReference>
<dbReference type="GO" id="GO:0004000">
    <property type="term" value="F:adenosine deaminase activity"/>
    <property type="evidence" value="ECO:0007669"/>
    <property type="project" value="InterPro"/>
</dbReference>
<keyword evidence="5" id="KW-0964">Secreted</keyword>
<reference evidence="12 13" key="1">
    <citation type="journal article" date="2018" name="G3 (Bethesda)">
        <title>A High-Quality Reference Genome for the Invasive Mosquitofish Gambusia affinis Using a Chicago Library.</title>
        <authorList>
            <person name="Hoffberg S.L."/>
            <person name="Troendle N.J."/>
            <person name="Glenn T.C."/>
            <person name="Mahmud O."/>
            <person name="Louha S."/>
            <person name="Chalopin D."/>
            <person name="Bennetzen J.L."/>
            <person name="Mauricio R."/>
        </authorList>
    </citation>
    <scope>NUCLEOTIDE SEQUENCE [LARGE SCALE GENOMIC DNA]</scope>
    <source>
        <strain evidence="12">NE01/NJP1002.9</strain>
        <tissue evidence="12">Muscle</tissue>
    </source>
</reference>
<keyword evidence="8" id="KW-0378">Hydrolase</keyword>
<dbReference type="SUPFAM" id="SSF51556">
    <property type="entry name" value="Metallo-dependent hydrolases"/>
    <property type="match status" value="1"/>
</dbReference>
<dbReference type="PANTHER" id="PTHR11409:SF45">
    <property type="entry name" value="ADENOSINE DEAMINASE 2-A"/>
    <property type="match status" value="1"/>
</dbReference>
<feature type="domain" description="Adenosine/AMP deaminase N-terminal" evidence="11">
    <location>
        <begin position="49"/>
        <end position="115"/>
    </location>
</feature>
<evidence type="ECO:0000256" key="4">
    <source>
        <dbReference type="ARBA" id="ARBA00012784"/>
    </source>
</evidence>
<evidence type="ECO:0000256" key="7">
    <source>
        <dbReference type="ARBA" id="ARBA00022729"/>
    </source>
</evidence>
<keyword evidence="6" id="KW-0479">Metal-binding</keyword>
<comment type="similarity">
    <text evidence="3">Belongs to the metallo-dependent hydrolases superfamily. Adenosine and AMP deaminases family. ADGF subfamily.</text>
</comment>
<evidence type="ECO:0000313" key="12">
    <source>
        <dbReference type="EMBL" id="PWA33118.1"/>
    </source>
</evidence>
<dbReference type="AlphaFoldDB" id="A0A315WBF2"/>
<keyword evidence="13" id="KW-1185">Reference proteome</keyword>
<dbReference type="InterPro" id="IPR006331">
    <property type="entry name" value="ADGF"/>
</dbReference>
<dbReference type="CDD" id="cd01321">
    <property type="entry name" value="ADGF"/>
    <property type="match status" value="1"/>
</dbReference>
<dbReference type="InterPro" id="IPR013659">
    <property type="entry name" value="A_deaminase_N"/>
</dbReference>
<evidence type="ECO:0000259" key="10">
    <source>
        <dbReference type="Pfam" id="PF00962"/>
    </source>
</evidence>
<protein>
    <recommendedName>
        <fullName evidence="4">adenosine deaminase</fullName>
        <ecNumber evidence="4">3.5.4.4</ecNumber>
    </recommendedName>
</protein>
<keyword evidence="7" id="KW-0732">Signal</keyword>
<dbReference type="STRING" id="33528.ENSGAFP00000021390"/>
<evidence type="ECO:0000259" key="11">
    <source>
        <dbReference type="Pfam" id="PF08451"/>
    </source>
</evidence>
<dbReference type="InterPro" id="IPR032466">
    <property type="entry name" value="Metal_Hydrolase"/>
</dbReference>
<comment type="catalytic activity">
    <reaction evidence="9">
        <text>adenosine + H2O + H(+) = inosine + NH4(+)</text>
        <dbReference type="Rhea" id="RHEA:24408"/>
        <dbReference type="ChEBI" id="CHEBI:15377"/>
        <dbReference type="ChEBI" id="CHEBI:15378"/>
        <dbReference type="ChEBI" id="CHEBI:16335"/>
        <dbReference type="ChEBI" id="CHEBI:17596"/>
        <dbReference type="ChEBI" id="CHEBI:28938"/>
        <dbReference type="EC" id="3.5.4.4"/>
    </reaction>
</comment>
<dbReference type="PANTHER" id="PTHR11409">
    <property type="entry name" value="ADENOSINE DEAMINASE"/>
    <property type="match status" value="1"/>
</dbReference>
<dbReference type="GO" id="GO:0046103">
    <property type="term" value="P:inosine biosynthetic process"/>
    <property type="evidence" value="ECO:0007669"/>
    <property type="project" value="TreeGrafter"/>
</dbReference>
<dbReference type="InterPro" id="IPR006330">
    <property type="entry name" value="Ado/ade_deaminase"/>
</dbReference>
<dbReference type="EMBL" id="NHOQ01000086">
    <property type="protein sequence ID" value="PWA33118.1"/>
    <property type="molecule type" value="Genomic_DNA"/>
</dbReference>
<dbReference type="GO" id="GO:0046872">
    <property type="term" value="F:metal ion binding"/>
    <property type="evidence" value="ECO:0007669"/>
    <property type="project" value="UniProtKB-KW"/>
</dbReference>
<dbReference type="Pfam" id="PF08451">
    <property type="entry name" value="A_deaminase_N"/>
    <property type="match status" value="1"/>
</dbReference>
<sequence>MFGASPADLTCKLALLSLRMAVRLQRLLVAAACLFVCCLVGVRCGPDPRLRKELMELEASMQMGGGMVLTDAEQRLDALLAKLKQDEMSRKDFPPSMHFFKARRLIQASPLFSLLQKMPKGGVLHVHDFAMVDPEWLVKNATYRPHCYMCFTDGGSVRFVFASQGPKPVERCSPWVLLESLRSKMGNATDLDNSIRGNLTLFTDRDPETEYPSQDVVWNRFEAAFGALWGLVTFAPVFRDYYIEALNQFYADNVMYLELRALLPQLYELDGRSHDPAWTLQAYQNLTRQFVSTHPDFYGARIIFTNHRHAKLSVVAAAVKEAMQLKKDFPDFLAGFDLVGREDQGKTLWYFRDALALPAEKGVTMPYFFHAGETDVEGTEVDQNLLDALLLNTSRIGHGFALQRHPVAKQLSRKRGVAVEVCPISNQVLKLVKDLRNHPAAALMMENHPLVISSDDPAMFGSCALSFDFYEAFVGFGGLNSHIGSLKQLAMNSIRWRSARTVPAPPAGRGLNFPVQLFDSEAAGRGAGSVAEKMDRVLNWVKKTSSIRPLFRSGILQTRRERSVSLRRCSSRALRAESSRSRSWSFSLCFLSMSSLCSTNAPTRYIRSENVIRDAPGKDPSSSGRIGFRRNLPQLELGDLLQRLCRILLVGAGIEGGDAQGAQRDLLTLLPFPLVPLLQQPVPQLLLLPLLPAAGLRVLAQQARQNHLGLGFLQGGRVVEVEFAAALRILVLVPERGSGLVFQAVRLLMSPLEEARCSVVLLHLSICLGTKTLRK</sequence>
<comment type="subcellular location">
    <subcellularLocation>
        <location evidence="2">Secreted</location>
    </subcellularLocation>
</comment>
<dbReference type="EC" id="3.5.4.4" evidence="4"/>
<evidence type="ECO:0000256" key="1">
    <source>
        <dbReference type="ARBA" id="ARBA00001947"/>
    </source>
</evidence>
<dbReference type="FunFam" id="3.20.20.140:FF:000017">
    <property type="entry name" value="Adenosine deaminase 2"/>
    <property type="match status" value="1"/>
</dbReference>
<accession>A0A315WBF2</accession>
<dbReference type="NCBIfam" id="TIGR01431">
    <property type="entry name" value="adm_rel"/>
    <property type="match status" value="1"/>
</dbReference>
<evidence type="ECO:0000313" key="13">
    <source>
        <dbReference type="Proteomes" id="UP000250572"/>
    </source>
</evidence>
<feature type="non-terminal residue" evidence="12">
    <location>
        <position position="775"/>
    </location>
</feature>
<dbReference type="InterPro" id="IPR001365">
    <property type="entry name" value="A_deaminase_dom"/>
</dbReference>
<proteinExistence type="inferred from homology"/>